<evidence type="ECO:0000256" key="5">
    <source>
        <dbReference type="ARBA" id="ARBA00022692"/>
    </source>
</evidence>
<evidence type="ECO:0000256" key="4">
    <source>
        <dbReference type="ARBA" id="ARBA00022475"/>
    </source>
</evidence>
<dbReference type="GeneID" id="125178714"/>
<dbReference type="PANTHER" id="PTHR11866:SF16">
    <property type="entry name" value="PROSTAGLANDIN E2 RECEPTOR EP4 SUBTYPE-LIKE PROTEIN"/>
    <property type="match status" value="1"/>
</dbReference>
<keyword evidence="7" id="KW-0297">G-protein coupled receptor</keyword>
<keyword evidence="5 13" id="KW-0812">Transmembrane</keyword>
<dbReference type="InterPro" id="IPR001105">
    <property type="entry name" value="Thbox_rcpt"/>
</dbReference>
<evidence type="ECO:0000256" key="9">
    <source>
        <dbReference type="ARBA" id="ARBA00023170"/>
    </source>
</evidence>
<reference evidence="16" key="1">
    <citation type="submission" date="2025-08" db="UniProtKB">
        <authorList>
            <consortium name="RefSeq"/>
        </authorList>
    </citation>
    <scope>IDENTIFICATION</scope>
    <source>
        <tissue evidence="16">Whole organism</tissue>
    </source>
</reference>
<dbReference type="InterPro" id="IPR008365">
    <property type="entry name" value="Prostanoid_rcpt"/>
</dbReference>
<dbReference type="GO" id="GO:0007204">
    <property type="term" value="P:positive regulation of cytosolic calcium ion concentration"/>
    <property type="evidence" value="ECO:0007669"/>
    <property type="project" value="TreeGrafter"/>
</dbReference>
<feature type="domain" description="G-protein coupled receptors family 1 profile" evidence="14">
    <location>
        <begin position="40"/>
        <end position="309"/>
    </location>
</feature>
<evidence type="ECO:0000259" key="14">
    <source>
        <dbReference type="PROSITE" id="PS50262"/>
    </source>
</evidence>
<dbReference type="PRINTS" id="PR01788">
    <property type="entry name" value="PROSTANOIDR"/>
</dbReference>
<dbReference type="PANTHER" id="PTHR11866">
    <property type="entry name" value="G-PROTEIN COUPLED RECEPTOR FAMILY 1 MEMBER"/>
    <property type="match status" value="1"/>
</dbReference>
<accession>A0A979FPQ3</accession>
<dbReference type="PRINTS" id="PR00237">
    <property type="entry name" value="GPCRRHODOPSN"/>
</dbReference>
<proteinExistence type="inferred from homology"/>
<evidence type="ECO:0000256" key="11">
    <source>
        <dbReference type="ARBA" id="ARBA00023224"/>
    </source>
</evidence>
<evidence type="ECO:0000256" key="8">
    <source>
        <dbReference type="ARBA" id="ARBA00023136"/>
    </source>
</evidence>
<keyword evidence="4" id="KW-1003">Cell membrane</keyword>
<gene>
    <name evidence="16" type="primary">LOC125178714</name>
</gene>
<comment type="similarity">
    <text evidence="2">Belongs to the G-protein coupled receptor 1 family.</text>
</comment>
<evidence type="ECO:0000256" key="10">
    <source>
        <dbReference type="ARBA" id="ARBA00023180"/>
    </source>
</evidence>
<dbReference type="OrthoDB" id="5959154at2759"/>
<dbReference type="AlphaFoldDB" id="A0A979FPQ3"/>
<evidence type="ECO:0000256" key="12">
    <source>
        <dbReference type="ARBA" id="ARBA00029815"/>
    </source>
</evidence>
<dbReference type="SUPFAM" id="SSF81321">
    <property type="entry name" value="Family A G protein-coupled receptor-like"/>
    <property type="match status" value="1"/>
</dbReference>
<evidence type="ECO:0000256" key="1">
    <source>
        <dbReference type="ARBA" id="ARBA00004651"/>
    </source>
</evidence>
<dbReference type="Proteomes" id="UP000694843">
    <property type="component" value="Unplaced"/>
</dbReference>
<keyword evidence="8 13" id="KW-0472">Membrane</keyword>
<feature type="transmembrane region" description="Helical" evidence="13">
    <location>
        <begin position="142"/>
        <end position="162"/>
    </location>
</feature>
<name>A0A979FPQ3_HYAAZ</name>
<protein>
    <recommendedName>
        <fullName evidence="3">Thromboxane A2 receptor</fullName>
    </recommendedName>
    <alternativeName>
        <fullName evidence="12">Prostanoid TP receptor</fullName>
    </alternativeName>
</protein>
<dbReference type="GO" id="GO:0005886">
    <property type="term" value="C:plasma membrane"/>
    <property type="evidence" value="ECO:0007669"/>
    <property type="project" value="UniProtKB-SubCell"/>
</dbReference>
<dbReference type="PROSITE" id="PS50262">
    <property type="entry name" value="G_PROTEIN_RECEP_F1_2"/>
    <property type="match status" value="1"/>
</dbReference>
<feature type="transmembrane region" description="Helical" evidence="13">
    <location>
        <begin position="60"/>
        <end position="88"/>
    </location>
</feature>
<keyword evidence="9" id="KW-0675">Receptor</keyword>
<dbReference type="CDD" id="cd14981">
    <property type="entry name" value="7tmA_Prostanoid_R"/>
    <property type="match status" value="1"/>
</dbReference>
<keyword evidence="6 13" id="KW-1133">Transmembrane helix</keyword>
<dbReference type="GO" id="GO:0007189">
    <property type="term" value="P:adenylate cyclase-activating G protein-coupled receptor signaling pathway"/>
    <property type="evidence" value="ECO:0007669"/>
    <property type="project" value="TreeGrafter"/>
</dbReference>
<dbReference type="InterPro" id="IPR000276">
    <property type="entry name" value="GPCR_Rhodpsn"/>
</dbReference>
<evidence type="ECO:0000313" key="16">
    <source>
        <dbReference type="RefSeq" id="XP_047739073.1"/>
    </source>
</evidence>
<evidence type="ECO:0000256" key="7">
    <source>
        <dbReference type="ARBA" id="ARBA00023040"/>
    </source>
</evidence>
<evidence type="ECO:0000313" key="15">
    <source>
        <dbReference type="Proteomes" id="UP000694843"/>
    </source>
</evidence>
<dbReference type="PRINTS" id="PR00429">
    <property type="entry name" value="THROMBOXANER"/>
</dbReference>
<evidence type="ECO:0000256" key="3">
    <source>
        <dbReference type="ARBA" id="ARBA00017628"/>
    </source>
</evidence>
<keyword evidence="10" id="KW-0325">Glycoprotein</keyword>
<dbReference type="InterPro" id="IPR017452">
    <property type="entry name" value="GPCR_Rhodpsn_7TM"/>
</dbReference>
<dbReference type="Pfam" id="PF00001">
    <property type="entry name" value="7tm_1"/>
    <property type="match status" value="1"/>
</dbReference>
<dbReference type="KEGG" id="hazt:125178714"/>
<dbReference type="OMA" id="INTRRMS"/>
<dbReference type="Gene3D" id="1.20.1070.10">
    <property type="entry name" value="Rhodopsin 7-helix transmembrane proteins"/>
    <property type="match status" value="1"/>
</dbReference>
<feature type="transmembrane region" description="Helical" evidence="13">
    <location>
        <begin position="250"/>
        <end position="270"/>
    </location>
</feature>
<feature type="transmembrane region" description="Helical" evidence="13">
    <location>
        <begin position="197"/>
        <end position="221"/>
    </location>
</feature>
<feature type="transmembrane region" description="Helical" evidence="13">
    <location>
        <begin position="27"/>
        <end position="48"/>
    </location>
</feature>
<comment type="subcellular location">
    <subcellularLocation>
        <location evidence="1">Cell membrane</location>
        <topology evidence="1">Multi-pass membrane protein</topology>
    </subcellularLocation>
</comment>
<organism evidence="15 16">
    <name type="scientific">Hyalella azteca</name>
    <name type="common">Amphipod</name>
    <dbReference type="NCBI Taxonomy" id="294128"/>
    <lineage>
        <taxon>Eukaryota</taxon>
        <taxon>Metazoa</taxon>
        <taxon>Ecdysozoa</taxon>
        <taxon>Arthropoda</taxon>
        <taxon>Crustacea</taxon>
        <taxon>Multicrustacea</taxon>
        <taxon>Malacostraca</taxon>
        <taxon>Eumalacostraca</taxon>
        <taxon>Peracarida</taxon>
        <taxon>Amphipoda</taxon>
        <taxon>Senticaudata</taxon>
        <taxon>Talitrida</taxon>
        <taxon>Talitroidea</taxon>
        <taxon>Hyalellidae</taxon>
        <taxon>Hyalella</taxon>
    </lineage>
</organism>
<evidence type="ECO:0000256" key="6">
    <source>
        <dbReference type="ARBA" id="ARBA00022989"/>
    </source>
</evidence>
<dbReference type="RefSeq" id="XP_047739073.1">
    <property type="nucleotide sequence ID" value="XM_047883117.1"/>
</dbReference>
<dbReference type="GO" id="GO:0004960">
    <property type="term" value="F:thromboxane receptor activity"/>
    <property type="evidence" value="ECO:0007669"/>
    <property type="project" value="InterPro"/>
</dbReference>
<keyword evidence="15" id="KW-1185">Reference proteome</keyword>
<evidence type="ECO:0000256" key="2">
    <source>
        <dbReference type="ARBA" id="ARBA00010663"/>
    </source>
</evidence>
<sequence length="347" mass="39447">MTDTVLTIACEAGVNCTVLAQQPGATVVSPLLLCLTGVIGQVWALNYLHRRSKQQNRTVFYVMLSTLLWTDLIGKLTTTPAAILAYVHGHWLGGKEACNLHGFTMMTIGLVTHCMVSAMAVERYIGIRHGYYYSKHVTTSRARLLLLGIWLFGVLLCAMPLFGVGQYALQYPGSWCFVNTHVLWDESPVQHIVFTNLYGSIHVLCIVTIVYCNFAVIGTLIRTRMTRLREPMNSQHLYSNRSYRQRELEIQMVLVLVVITVVFIVSWLPLDLRIFLNQVWPHKSRADHYPDIVAIRLASLNQIIDPWAYIICRKLFFSNTGRRLLCFIQGRGWSKVSREASSLQVRV</sequence>
<evidence type="ECO:0000256" key="13">
    <source>
        <dbReference type="SAM" id="Phobius"/>
    </source>
</evidence>
<keyword evidence="11" id="KW-0807">Transducer</keyword>
<feature type="transmembrane region" description="Helical" evidence="13">
    <location>
        <begin position="100"/>
        <end position="121"/>
    </location>
</feature>